<evidence type="ECO:0000256" key="3">
    <source>
        <dbReference type="ARBA" id="ARBA00011489"/>
    </source>
</evidence>
<keyword evidence="4 8" id="KW-1003">Cell membrane</keyword>
<evidence type="ECO:0000313" key="12">
    <source>
        <dbReference type="Proteomes" id="UP001604336"/>
    </source>
</evidence>
<dbReference type="EMBL" id="JBFOLK010000007">
    <property type="protein sequence ID" value="KAL2500043.1"/>
    <property type="molecule type" value="Genomic_DNA"/>
</dbReference>
<evidence type="ECO:0000256" key="8">
    <source>
        <dbReference type="RuleBase" id="RU361233"/>
    </source>
</evidence>
<evidence type="ECO:0000256" key="9">
    <source>
        <dbReference type="SAM" id="MobiDB-lite"/>
    </source>
</evidence>
<feature type="region of interest" description="Disordered" evidence="9">
    <location>
        <begin position="1"/>
        <end position="184"/>
    </location>
</feature>
<comment type="similarity">
    <text evidence="2 8">Belongs to the Casparian strip membrane proteins (CASP) family.</text>
</comment>
<name>A0ABD1SH22_9LAMI</name>
<proteinExistence type="inferred from homology"/>
<dbReference type="GO" id="GO:0005886">
    <property type="term" value="C:plasma membrane"/>
    <property type="evidence" value="ECO:0007669"/>
    <property type="project" value="UniProtKB-SubCell"/>
</dbReference>
<gene>
    <name evidence="11" type="ORF">Adt_25593</name>
</gene>
<dbReference type="Proteomes" id="UP001604336">
    <property type="component" value="Unassembled WGS sequence"/>
</dbReference>
<keyword evidence="5 8" id="KW-0812">Transmembrane</keyword>
<keyword evidence="7 8" id="KW-0472">Membrane</keyword>
<comment type="subunit">
    <text evidence="3 8">Homodimer and heterodimers.</text>
</comment>
<accession>A0ABD1SH22</accession>
<evidence type="ECO:0000256" key="5">
    <source>
        <dbReference type="ARBA" id="ARBA00022692"/>
    </source>
</evidence>
<feature type="transmembrane region" description="Helical" evidence="8">
    <location>
        <begin position="372"/>
        <end position="394"/>
    </location>
</feature>
<keyword evidence="12" id="KW-1185">Reference proteome</keyword>
<dbReference type="PANTHER" id="PTHR33573">
    <property type="entry name" value="CASP-LIKE PROTEIN 4A4"/>
    <property type="match status" value="1"/>
</dbReference>
<feature type="compositionally biased region" description="Polar residues" evidence="9">
    <location>
        <begin position="1"/>
        <end position="17"/>
    </location>
</feature>
<feature type="compositionally biased region" description="Polar residues" evidence="9">
    <location>
        <begin position="50"/>
        <end position="68"/>
    </location>
</feature>
<evidence type="ECO:0000259" key="10">
    <source>
        <dbReference type="Pfam" id="PF04535"/>
    </source>
</evidence>
<evidence type="ECO:0000256" key="6">
    <source>
        <dbReference type="ARBA" id="ARBA00022989"/>
    </source>
</evidence>
<protein>
    <recommendedName>
        <fullName evidence="8">CASP-like protein</fullName>
    </recommendedName>
</protein>
<keyword evidence="6 8" id="KW-1133">Transmembrane helix</keyword>
<evidence type="ECO:0000256" key="2">
    <source>
        <dbReference type="ARBA" id="ARBA00007651"/>
    </source>
</evidence>
<feature type="region of interest" description="Disordered" evidence="9">
    <location>
        <begin position="202"/>
        <end position="233"/>
    </location>
</feature>
<evidence type="ECO:0000256" key="1">
    <source>
        <dbReference type="ARBA" id="ARBA00004651"/>
    </source>
</evidence>
<comment type="caution">
    <text evidence="8">Lacks conserved residue(s) required for the propagation of feature annotation.</text>
</comment>
<organism evidence="11 12">
    <name type="scientific">Abeliophyllum distichum</name>
    <dbReference type="NCBI Taxonomy" id="126358"/>
    <lineage>
        <taxon>Eukaryota</taxon>
        <taxon>Viridiplantae</taxon>
        <taxon>Streptophyta</taxon>
        <taxon>Embryophyta</taxon>
        <taxon>Tracheophyta</taxon>
        <taxon>Spermatophyta</taxon>
        <taxon>Magnoliopsida</taxon>
        <taxon>eudicotyledons</taxon>
        <taxon>Gunneridae</taxon>
        <taxon>Pentapetalae</taxon>
        <taxon>asterids</taxon>
        <taxon>lamiids</taxon>
        <taxon>Lamiales</taxon>
        <taxon>Oleaceae</taxon>
        <taxon>Forsythieae</taxon>
        <taxon>Abeliophyllum</taxon>
    </lineage>
</organism>
<sequence>MEPQNKQQIIDSESIAVSTPPKVTVSDSSPAHSKQNSEEHISLSPPAGSPGNSPDRSSPAHSKQNSGKHISLSPPAGSPGNSPDRSSPAHSKQNSGEHISLSPTAGSPGNSPDRSSPAHSKQNSGEHISLSPTAGSPGNSPDRSSVSSDRTTLTHGSSPRKDKAVVPPQEAESPQRNSLENHPVPTEAVVNWSILEDPMAIVAKTDPGGPDGKSVEETSGGGSGRRRARSRPSLSILGRIEREKMVKKSALGFRIFGFLFCLISFSVMAADRNQGWAIDSFERYKEFRYCMSVNVIGFVYSGAQALDLSYNLATGKYIVQHQQQRRYYFDFAIDQIITYLLISASSSATTRIDDWQSNWGKDKFPNMATTSVSMSFLAFVALAASSLISGYALCTSKSL</sequence>
<reference evidence="12" key="1">
    <citation type="submission" date="2024-07" db="EMBL/GenBank/DDBJ databases">
        <title>Two chromosome-level genome assemblies of Korean endemic species Abeliophyllum distichum and Forsythia ovata (Oleaceae).</title>
        <authorList>
            <person name="Jang H."/>
        </authorList>
    </citation>
    <scope>NUCLEOTIDE SEQUENCE [LARGE SCALE GENOMIC DNA]</scope>
</reference>
<evidence type="ECO:0000313" key="11">
    <source>
        <dbReference type="EMBL" id="KAL2500043.1"/>
    </source>
</evidence>
<evidence type="ECO:0000256" key="7">
    <source>
        <dbReference type="ARBA" id="ARBA00023136"/>
    </source>
</evidence>
<dbReference type="AlphaFoldDB" id="A0ABD1SH22"/>
<dbReference type="PANTHER" id="PTHR33573:SF38">
    <property type="entry name" value="CASP-LIKE PROTEIN 4A1"/>
    <property type="match status" value="1"/>
</dbReference>
<evidence type="ECO:0000256" key="4">
    <source>
        <dbReference type="ARBA" id="ARBA00022475"/>
    </source>
</evidence>
<dbReference type="InterPro" id="IPR006702">
    <property type="entry name" value="CASP_dom"/>
</dbReference>
<feature type="transmembrane region" description="Helical" evidence="8">
    <location>
        <begin position="251"/>
        <end position="269"/>
    </location>
</feature>
<feature type="domain" description="Casparian strip membrane protein" evidence="10">
    <location>
        <begin position="245"/>
        <end position="381"/>
    </location>
</feature>
<feature type="compositionally biased region" description="Polar residues" evidence="9">
    <location>
        <begin position="79"/>
        <end position="157"/>
    </location>
</feature>
<comment type="subcellular location">
    <subcellularLocation>
        <location evidence="1 8">Cell membrane</location>
        <topology evidence="1 8">Multi-pass membrane protein</topology>
    </subcellularLocation>
</comment>
<dbReference type="Pfam" id="PF04535">
    <property type="entry name" value="CASP_dom"/>
    <property type="match status" value="1"/>
</dbReference>
<comment type="caution">
    <text evidence="11">The sequence shown here is derived from an EMBL/GenBank/DDBJ whole genome shotgun (WGS) entry which is preliminary data.</text>
</comment>
<feature type="compositionally biased region" description="Polar residues" evidence="9">
    <location>
        <begin position="25"/>
        <end position="34"/>
    </location>
</feature>